<feature type="domain" description="Cytochrome c" evidence="7">
    <location>
        <begin position="46"/>
        <end position="142"/>
    </location>
</feature>
<keyword evidence="2 4" id="KW-0479">Metal-binding</keyword>
<keyword evidence="5" id="KW-0472">Membrane</keyword>
<evidence type="ECO:0000256" key="1">
    <source>
        <dbReference type="ARBA" id="ARBA00022617"/>
    </source>
</evidence>
<dbReference type="InterPro" id="IPR036909">
    <property type="entry name" value="Cyt_c-like_dom_sf"/>
</dbReference>
<dbReference type="InterPro" id="IPR009056">
    <property type="entry name" value="Cyt_c-like_dom"/>
</dbReference>
<dbReference type="GO" id="GO:0009055">
    <property type="term" value="F:electron transfer activity"/>
    <property type="evidence" value="ECO:0007669"/>
    <property type="project" value="InterPro"/>
</dbReference>
<evidence type="ECO:0000256" key="3">
    <source>
        <dbReference type="ARBA" id="ARBA00023004"/>
    </source>
</evidence>
<evidence type="ECO:0000313" key="9">
    <source>
        <dbReference type="Proteomes" id="UP000742786"/>
    </source>
</evidence>
<evidence type="ECO:0000256" key="4">
    <source>
        <dbReference type="PROSITE-ProRule" id="PRU00433"/>
    </source>
</evidence>
<keyword evidence="6" id="KW-0732">Signal</keyword>
<dbReference type="Proteomes" id="UP000742786">
    <property type="component" value="Unassembled WGS sequence"/>
</dbReference>
<reference evidence="8" key="1">
    <citation type="submission" date="2021-04" db="EMBL/GenBank/DDBJ databases">
        <authorList>
            <person name="Hornung B."/>
        </authorList>
    </citation>
    <scope>NUCLEOTIDE SEQUENCE</scope>
    <source>
        <strain evidence="8">G5G6</strain>
    </source>
</reference>
<feature type="transmembrane region" description="Helical" evidence="5">
    <location>
        <begin position="157"/>
        <end position="176"/>
    </location>
</feature>
<dbReference type="GO" id="GO:0020037">
    <property type="term" value="F:heme binding"/>
    <property type="evidence" value="ECO:0007669"/>
    <property type="project" value="InterPro"/>
</dbReference>
<feature type="signal peptide" evidence="6">
    <location>
        <begin position="1"/>
        <end position="28"/>
    </location>
</feature>
<dbReference type="SUPFAM" id="SSF46626">
    <property type="entry name" value="Cytochrome c"/>
    <property type="match status" value="1"/>
</dbReference>
<accession>A0A916J418</accession>
<dbReference type="RefSeq" id="WP_220636070.1">
    <property type="nucleotide sequence ID" value="NZ_CAJQUM010000001.1"/>
</dbReference>
<dbReference type="GO" id="GO:0046872">
    <property type="term" value="F:metal ion binding"/>
    <property type="evidence" value="ECO:0007669"/>
    <property type="project" value="UniProtKB-KW"/>
</dbReference>
<comment type="caution">
    <text evidence="8">The sequence shown here is derived from an EMBL/GenBank/DDBJ whole genome shotgun (WGS) entry which is preliminary data.</text>
</comment>
<dbReference type="PROSITE" id="PS51007">
    <property type="entry name" value="CYTC"/>
    <property type="match status" value="1"/>
</dbReference>
<evidence type="ECO:0000313" key="8">
    <source>
        <dbReference type="EMBL" id="CAG4884197.1"/>
    </source>
</evidence>
<dbReference type="EMBL" id="CAJQUM010000001">
    <property type="protein sequence ID" value="CAG4884197.1"/>
    <property type="molecule type" value="Genomic_DNA"/>
</dbReference>
<evidence type="ECO:0000256" key="6">
    <source>
        <dbReference type="SAM" id="SignalP"/>
    </source>
</evidence>
<proteinExistence type="predicted"/>
<protein>
    <recommendedName>
        <fullName evidence="7">Cytochrome c domain-containing protein</fullName>
    </recommendedName>
</protein>
<keyword evidence="5" id="KW-1133">Transmembrane helix</keyword>
<evidence type="ECO:0000256" key="5">
    <source>
        <dbReference type="SAM" id="Phobius"/>
    </source>
</evidence>
<name>A0A916J418_9PROT</name>
<keyword evidence="1 4" id="KW-0349">Heme</keyword>
<organism evidence="8 9">
    <name type="scientific">Georgfuchsia toluolica</name>
    <dbReference type="NCBI Taxonomy" id="424218"/>
    <lineage>
        <taxon>Bacteria</taxon>
        <taxon>Pseudomonadati</taxon>
        <taxon>Pseudomonadota</taxon>
        <taxon>Betaproteobacteria</taxon>
        <taxon>Nitrosomonadales</taxon>
        <taxon>Sterolibacteriaceae</taxon>
        <taxon>Georgfuchsia</taxon>
    </lineage>
</organism>
<sequence length="196" mass="21174">MNNRRFMRGLLHGLIYGALLVAGCSALAQDTAEPNVAAAAVVPAHGMVRQGQDLFLGARRFSAGGPACNSCHNVVNDAVIGGGTLAMDLTETFERFGAEGIIETLPRKDAPSPFPVMQAAYQGREITAEEGNALVAFLQEVYDKRATQQPNDIRTKMLLAGIGGVIMLLLLFSLIGKGRKRRSLNQEMFDRQIKTE</sequence>
<keyword evidence="3 4" id="KW-0408">Iron</keyword>
<dbReference type="AlphaFoldDB" id="A0A916J418"/>
<keyword evidence="5" id="KW-0812">Transmembrane</keyword>
<feature type="chain" id="PRO_5038123758" description="Cytochrome c domain-containing protein" evidence="6">
    <location>
        <begin position="29"/>
        <end position="196"/>
    </location>
</feature>
<dbReference type="PROSITE" id="PS51257">
    <property type="entry name" value="PROKAR_LIPOPROTEIN"/>
    <property type="match status" value="1"/>
</dbReference>
<evidence type="ECO:0000256" key="2">
    <source>
        <dbReference type="ARBA" id="ARBA00022723"/>
    </source>
</evidence>
<keyword evidence="9" id="KW-1185">Reference proteome</keyword>
<evidence type="ECO:0000259" key="7">
    <source>
        <dbReference type="PROSITE" id="PS51007"/>
    </source>
</evidence>
<dbReference type="Gene3D" id="1.10.760.10">
    <property type="entry name" value="Cytochrome c-like domain"/>
    <property type="match status" value="1"/>
</dbReference>
<gene>
    <name evidence="8" type="ORF">GTOL_12080</name>
</gene>